<keyword evidence="8 13" id="KW-0675">Receptor</keyword>
<keyword evidence="9" id="KW-0998">Cell outer membrane</keyword>
<evidence type="ECO:0000256" key="7">
    <source>
        <dbReference type="ARBA" id="ARBA00023136"/>
    </source>
</evidence>
<dbReference type="InterPro" id="IPR039426">
    <property type="entry name" value="TonB-dep_rcpt-like"/>
</dbReference>
<dbReference type="Pfam" id="PF07715">
    <property type="entry name" value="Plug"/>
    <property type="match status" value="1"/>
</dbReference>
<evidence type="ECO:0000256" key="1">
    <source>
        <dbReference type="ARBA" id="ARBA00004571"/>
    </source>
</evidence>
<reference evidence="13 14" key="1">
    <citation type="submission" date="2017-05" db="EMBL/GenBank/DDBJ databases">
        <title>whole genome sequence of Prevotella melaninogenica GAI 07411.</title>
        <authorList>
            <person name="Kondo Y."/>
            <person name="Hoshino T."/>
        </authorList>
    </citation>
    <scope>NUCLEOTIDE SEQUENCE [LARGE SCALE GENOMIC DNA]</scope>
    <source>
        <strain evidence="13 14">GAI 07411</strain>
    </source>
</reference>
<dbReference type="PROSITE" id="PS51257">
    <property type="entry name" value="PROKAR_LIPOPROTEIN"/>
    <property type="match status" value="1"/>
</dbReference>
<evidence type="ECO:0000256" key="3">
    <source>
        <dbReference type="ARBA" id="ARBA00022452"/>
    </source>
</evidence>
<feature type="domain" description="TonB-dependent receptor plug" evidence="12">
    <location>
        <begin position="118"/>
        <end position="229"/>
    </location>
</feature>
<dbReference type="SUPFAM" id="SSF56935">
    <property type="entry name" value="Porins"/>
    <property type="match status" value="1"/>
</dbReference>
<comment type="similarity">
    <text evidence="10">Belongs to the TonB-dependent receptor family.</text>
</comment>
<protein>
    <submittedName>
        <fullName evidence="13">TonB-dependent receptor</fullName>
    </submittedName>
</protein>
<dbReference type="Gene3D" id="2.170.130.10">
    <property type="entry name" value="TonB-dependent receptor, plug domain"/>
    <property type="match status" value="1"/>
</dbReference>
<dbReference type="EMBL" id="AP018049">
    <property type="protein sequence ID" value="BBA29147.1"/>
    <property type="molecule type" value="Genomic_DNA"/>
</dbReference>
<accession>A0A250KHD5</accession>
<keyword evidence="4" id="KW-0812">Transmembrane</keyword>
<evidence type="ECO:0000256" key="10">
    <source>
        <dbReference type="RuleBase" id="RU003357"/>
    </source>
</evidence>
<dbReference type="InterPro" id="IPR036942">
    <property type="entry name" value="Beta-barrel_TonB_sf"/>
</dbReference>
<keyword evidence="2" id="KW-0813">Transport</keyword>
<sequence length="984" mass="109599">MDFTNRIIASIVFCGLSINGIAQTLTGCVVGKDDRKPIAYASVTLKENRLYAFTDEKGCFTIKNVPKGKCTAVISCLGYAEQTIVVTINNDGATLNVRLAEDNLQLDEVQVVAHRKKDEITTSYTIDRKTLDNQQIMTLGDIAQLLPGGKSVNPSLMNDSKLTLRSGSSERGNASFGTAIEVDGVRLNNNAMMGETAGVSTRGVSASNIESVEVVPGIASVEYGDLTNGVVKVKTRRGSSPFILEGSINQHTRQIALHKGLDLGKNAGLINFSLEHARSFSDAASPYTAYQRNVLSLHYMNVFMKKTQPLTLDIGLNGGVGGYDSKADPDRNLDSYYKVKDNNVGGNVRLDWLLNKSWITNLNFTAAFTYADKRSESYSNESSSSTQPYIHTLTEGYNIAEDYDKNPSANIILGPTGYWYLRGFGDSKPLTYSLKLKANWNKSFGKFRNRLLVGAEWTSSKNKGKGTYYENMRYAPTWREYRFDVLPALNNMALYAEDKLSMAVNAKQNIELTAGVREDITSIPGSEYGTVGSLSPRLNMRYMLRFGQESWVNSLSLHSGWGKSVKLPSFQVLYPSPSYRDMLAFSSTSDANNRSYYAYYTHPSKARYNADLKWQYANQWDLGVELRTKIADINLSFFHSKTFNPYMATNTYTPFTYKYTSPAKLQASGIDAANRLFAIDPQTGIVTVSDASGAKTPVVLGYDERNTYVTNTKYVNADPLSRYGLEWIIDFKQIKLLRTQVRVDGKYYHYKAQDETLFADVPVSLNTRQSDGRLYQYIGYYRGGAATSTNYTANASPSNGSVSGQVDMNVTLTTHIPKIRLVVALRLESSLYTYSRATSSRGYVVNSGNEYFGEPYNGKAENQTVIVYPEYYSTWDAPETLVPFAEKLRWAATNDRGLYNDLTQLVVRTNYPYTLNPNKLSAFWSANLSVTKEIGKHVSISFYANNFFNTLAQVHSTQTGLETSLFGSGYVPSFYYGLSLRLKI</sequence>
<keyword evidence="3" id="KW-1134">Transmembrane beta strand</keyword>
<evidence type="ECO:0000256" key="4">
    <source>
        <dbReference type="ARBA" id="ARBA00022692"/>
    </source>
</evidence>
<keyword evidence="7 10" id="KW-0472">Membrane</keyword>
<dbReference type="Pfam" id="PF00593">
    <property type="entry name" value="TonB_dep_Rec_b-barrel"/>
    <property type="match status" value="1"/>
</dbReference>
<evidence type="ECO:0000256" key="6">
    <source>
        <dbReference type="ARBA" id="ARBA00023077"/>
    </source>
</evidence>
<dbReference type="RefSeq" id="WP_120174287.1">
    <property type="nucleotide sequence ID" value="NZ_AP018049.1"/>
</dbReference>
<evidence type="ECO:0000313" key="14">
    <source>
        <dbReference type="Proteomes" id="UP000267517"/>
    </source>
</evidence>
<dbReference type="InterPro" id="IPR008969">
    <property type="entry name" value="CarboxyPept-like_regulatory"/>
</dbReference>
<keyword evidence="6 10" id="KW-0798">TonB box</keyword>
<dbReference type="Pfam" id="PF13715">
    <property type="entry name" value="CarbopepD_reg_2"/>
    <property type="match status" value="1"/>
</dbReference>
<name>A0A250KHD5_9BACT</name>
<dbReference type="SUPFAM" id="SSF49464">
    <property type="entry name" value="Carboxypeptidase regulatory domain-like"/>
    <property type="match status" value="1"/>
</dbReference>
<dbReference type="GO" id="GO:0044718">
    <property type="term" value="P:siderophore transmembrane transport"/>
    <property type="evidence" value="ECO:0007669"/>
    <property type="project" value="TreeGrafter"/>
</dbReference>
<dbReference type="GO" id="GO:0009279">
    <property type="term" value="C:cell outer membrane"/>
    <property type="evidence" value="ECO:0007669"/>
    <property type="project" value="UniProtKB-SubCell"/>
</dbReference>
<dbReference type="AlphaFoldDB" id="A0A250KHD5"/>
<evidence type="ECO:0000313" key="13">
    <source>
        <dbReference type="EMBL" id="BBA29147.1"/>
    </source>
</evidence>
<keyword evidence="5" id="KW-0732">Signal</keyword>
<dbReference type="GO" id="GO:0015344">
    <property type="term" value="F:siderophore uptake transmembrane transporter activity"/>
    <property type="evidence" value="ECO:0007669"/>
    <property type="project" value="TreeGrafter"/>
</dbReference>
<evidence type="ECO:0000256" key="9">
    <source>
        <dbReference type="ARBA" id="ARBA00023237"/>
    </source>
</evidence>
<proteinExistence type="inferred from homology"/>
<evidence type="ECO:0000256" key="5">
    <source>
        <dbReference type="ARBA" id="ARBA00022729"/>
    </source>
</evidence>
<dbReference type="PANTHER" id="PTHR30069:SF29">
    <property type="entry name" value="HEMOGLOBIN AND HEMOGLOBIN-HAPTOGLOBIN-BINDING PROTEIN 1-RELATED"/>
    <property type="match status" value="1"/>
</dbReference>
<dbReference type="Gene3D" id="2.40.170.20">
    <property type="entry name" value="TonB-dependent receptor, beta-barrel domain"/>
    <property type="match status" value="1"/>
</dbReference>
<gene>
    <name evidence="13" type="ORF">PMEL1_01071</name>
</gene>
<dbReference type="InterPro" id="IPR000531">
    <property type="entry name" value="Beta-barrel_TonB"/>
</dbReference>
<dbReference type="InterPro" id="IPR037066">
    <property type="entry name" value="Plug_dom_sf"/>
</dbReference>
<dbReference type="OrthoDB" id="1151166at2"/>
<evidence type="ECO:0000259" key="11">
    <source>
        <dbReference type="Pfam" id="PF00593"/>
    </source>
</evidence>
<dbReference type="Proteomes" id="UP000267517">
    <property type="component" value="Chromosome I"/>
</dbReference>
<evidence type="ECO:0000256" key="8">
    <source>
        <dbReference type="ARBA" id="ARBA00023170"/>
    </source>
</evidence>
<dbReference type="InterPro" id="IPR012910">
    <property type="entry name" value="Plug_dom"/>
</dbReference>
<dbReference type="PANTHER" id="PTHR30069">
    <property type="entry name" value="TONB-DEPENDENT OUTER MEMBRANE RECEPTOR"/>
    <property type="match status" value="1"/>
</dbReference>
<organism evidence="13 14">
    <name type="scientific">Prevotella melaninogenica</name>
    <dbReference type="NCBI Taxonomy" id="28132"/>
    <lineage>
        <taxon>Bacteria</taxon>
        <taxon>Pseudomonadati</taxon>
        <taxon>Bacteroidota</taxon>
        <taxon>Bacteroidia</taxon>
        <taxon>Bacteroidales</taxon>
        <taxon>Prevotellaceae</taxon>
        <taxon>Prevotella</taxon>
    </lineage>
</organism>
<feature type="domain" description="TonB-dependent receptor-like beta-barrel" evidence="11">
    <location>
        <begin position="311"/>
        <end position="714"/>
    </location>
</feature>
<evidence type="ECO:0000259" key="12">
    <source>
        <dbReference type="Pfam" id="PF07715"/>
    </source>
</evidence>
<evidence type="ECO:0000256" key="2">
    <source>
        <dbReference type="ARBA" id="ARBA00022448"/>
    </source>
</evidence>
<dbReference type="Gene3D" id="2.60.40.1120">
    <property type="entry name" value="Carboxypeptidase-like, regulatory domain"/>
    <property type="match status" value="1"/>
</dbReference>
<comment type="subcellular location">
    <subcellularLocation>
        <location evidence="1">Cell outer membrane</location>
        <topology evidence="1">Multi-pass membrane protein</topology>
    </subcellularLocation>
</comment>